<keyword evidence="2" id="KW-1185">Reference proteome</keyword>
<protein>
    <recommendedName>
        <fullName evidence="3">Glutamine cyclotransferase</fullName>
    </recommendedName>
</protein>
<evidence type="ECO:0000313" key="2">
    <source>
        <dbReference type="Proteomes" id="UP001304671"/>
    </source>
</evidence>
<gene>
    <name evidence="1" type="ORF">VB264_08600</name>
</gene>
<dbReference type="EMBL" id="JAYFUL010000010">
    <property type="protein sequence ID" value="MEA5257843.1"/>
    <property type="molecule type" value="Genomic_DNA"/>
</dbReference>
<sequence>MKRKRTIIEMSGLILSGILSFCFLSQKTLPKDIQLTLRKEFTIDSLGAGQGISIQNEKTFIYGDREVGMIREYVLHNDSLAYTGKEIKLSLEGKDVINHPTGIAFHKDQPTFIGNSIRLNPEGTLWKAVIYLVDWEGLQKTKTLDGNLLNTIDDDACIQGTRPEYVQYKNKWFVATADYGNKKNEVRLYNPLALKSAKKTSEEGVLYKKFTCSPFVQNLLWVPEKKVLVLIQNQIEGRRWRFTFLDFEKSLESGHEVVLKVIDVDKADELEGFSLTKNLQKGIAVTSSRKANVHLTSLKW</sequence>
<evidence type="ECO:0008006" key="3">
    <source>
        <dbReference type="Google" id="ProtNLM"/>
    </source>
</evidence>
<proteinExistence type="predicted"/>
<dbReference type="Proteomes" id="UP001304671">
    <property type="component" value="Unassembled WGS sequence"/>
</dbReference>
<dbReference type="RefSeq" id="WP_323248504.1">
    <property type="nucleotide sequence ID" value="NZ_JAYFUL010000010.1"/>
</dbReference>
<comment type="caution">
    <text evidence="1">The sequence shown here is derived from an EMBL/GenBank/DDBJ whole genome shotgun (WGS) entry which is preliminary data.</text>
</comment>
<organism evidence="1 2">
    <name type="scientific">Arcicella aquatica</name>
    <dbReference type="NCBI Taxonomy" id="217141"/>
    <lineage>
        <taxon>Bacteria</taxon>
        <taxon>Pseudomonadati</taxon>
        <taxon>Bacteroidota</taxon>
        <taxon>Cytophagia</taxon>
        <taxon>Cytophagales</taxon>
        <taxon>Flectobacillaceae</taxon>
        <taxon>Arcicella</taxon>
    </lineage>
</organism>
<reference evidence="1 2" key="1">
    <citation type="submission" date="2023-12" db="EMBL/GenBank/DDBJ databases">
        <title>Novel species of the genus Arcicella isolated from rivers.</title>
        <authorList>
            <person name="Lu H."/>
        </authorList>
    </citation>
    <scope>NUCLEOTIDE SEQUENCE [LARGE SCALE GENOMIC DNA]</scope>
    <source>
        <strain evidence="1 2">LMG 21963</strain>
    </source>
</reference>
<evidence type="ECO:0000313" key="1">
    <source>
        <dbReference type="EMBL" id="MEA5257843.1"/>
    </source>
</evidence>
<accession>A0ABU5QLB5</accession>
<name>A0ABU5QLB5_9BACT</name>